<evidence type="ECO:0000313" key="2">
    <source>
        <dbReference type="EMBL" id="MCZ4520681.1"/>
    </source>
</evidence>
<dbReference type="InterPro" id="IPR029787">
    <property type="entry name" value="Nucleotide_cyclase"/>
</dbReference>
<gene>
    <name evidence="2" type="ORF">O4220_19405</name>
</gene>
<dbReference type="Pfam" id="PF00990">
    <property type="entry name" value="GGDEF"/>
    <property type="match status" value="1"/>
</dbReference>
<dbReference type="CDD" id="cd00130">
    <property type="entry name" value="PAS"/>
    <property type="match status" value="1"/>
</dbReference>
<dbReference type="NCBIfam" id="TIGR00254">
    <property type="entry name" value="GGDEF"/>
    <property type="match status" value="1"/>
</dbReference>
<dbReference type="PANTHER" id="PTHR45138:SF9">
    <property type="entry name" value="DIGUANYLATE CYCLASE DGCM-RELATED"/>
    <property type="match status" value="1"/>
</dbReference>
<evidence type="ECO:0000313" key="3">
    <source>
        <dbReference type="Proteomes" id="UP001081071"/>
    </source>
</evidence>
<dbReference type="Gene3D" id="3.30.450.20">
    <property type="entry name" value="PAS domain"/>
    <property type="match status" value="1"/>
</dbReference>
<name>A0ABT4MLQ2_9NOCA</name>
<dbReference type="InterPro" id="IPR000160">
    <property type="entry name" value="GGDEF_dom"/>
</dbReference>
<dbReference type="CDD" id="cd01949">
    <property type="entry name" value="GGDEF"/>
    <property type="match status" value="1"/>
</dbReference>
<dbReference type="SMART" id="SM00267">
    <property type="entry name" value="GGDEF"/>
    <property type="match status" value="1"/>
</dbReference>
<dbReference type="InterPro" id="IPR035965">
    <property type="entry name" value="PAS-like_dom_sf"/>
</dbReference>
<keyword evidence="3" id="KW-1185">Reference proteome</keyword>
<dbReference type="PROSITE" id="PS50887">
    <property type="entry name" value="GGDEF"/>
    <property type="match status" value="1"/>
</dbReference>
<accession>A0ABT4MLQ2</accession>
<proteinExistence type="predicted"/>
<dbReference type="InterPro" id="IPR050469">
    <property type="entry name" value="Diguanylate_Cyclase"/>
</dbReference>
<reference evidence="2" key="1">
    <citation type="submission" date="2022-12" db="EMBL/GenBank/DDBJ databases">
        <authorList>
            <person name="Krivoruchko A.V."/>
            <person name="Elkin A."/>
        </authorList>
    </citation>
    <scope>NUCLEOTIDE SEQUENCE</scope>
    <source>
        <strain evidence="2">IEGM 1391</strain>
    </source>
</reference>
<dbReference type="PANTHER" id="PTHR45138">
    <property type="entry name" value="REGULATORY COMPONENTS OF SENSORY TRANSDUCTION SYSTEM"/>
    <property type="match status" value="1"/>
</dbReference>
<dbReference type="InterPro" id="IPR000014">
    <property type="entry name" value="PAS"/>
</dbReference>
<dbReference type="InterPro" id="IPR043128">
    <property type="entry name" value="Rev_trsase/Diguanyl_cyclase"/>
</dbReference>
<dbReference type="Proteomes" id="UP001081071">
    <property type="component" value="Unassembled WGS sequence"/>
</dbReference>
<organism evidence="2 3">
    <name type="scientific">Rhodococcus ruber</name>
    <dbReference type="NCBI Taxonomy" id="1830"/>
    <lineage>
        <taxon>Bacteria</taxon>
        <taxon>Bacillati</taxon>
        <taxon>Actinomycetota</taxon>
        <taxon>Actinomycetes</taxon>
        <taxon>Mycobacteriales</taxon>
        <taxon>Nocardiaceae</taxon>
        <taxon>Rhodococcus</taxon>
    </lineage>
</organism>
<dbReference type="RefSeq" id="WP_269607111.1">
    <property type="nucleotide sequence ID" value="NZ_JAPWIJ010000008.1"/>
</dbReference>
<feature type="domain" description="GGDEF" evidence="1">
    <location>
        <begin position="184"/>
        <end position="312"/>
    </location>
</feature>
<evidence type="ECO:0000259" key="1">
    <source>
        <dbReference type="PROSITE" id="PS50887"/>
    </source>
</evidence>
<protein>
    <submittedName>
        <fullName evidence="2">GGDEF domain-containing protein</fullName>
    </submittedName>
</protein>
<sequence>MSEGVTRSSVVSDGTLDEAITDEQRAAVADFVASVPMAAMVHSMQYEVVGANTLCEEVLDCPVEGMLGRPVADFVPLGDRASAKQMAVQLEHRFPAAGSSDAEGPIGALRRVRRSDGEVVSCWMHVGISTIAGRRFIVALLDLVNPVVDDTVHWRDRAERDDLTGLLRRGPLLAHVDEWAVADSPVALVFVDVDRLKSINDAHGHAAGDAVLEAAGRRLQQWSPQGSVVGRYAGDEFVFAVTDGVGGSSFDSARLAESVREAICGEPVPFGSRLLGVSVSVGVAVREPDESSERLIQRADELMYRDKASGPA</sequence>
<dbReference type="Gene3D" id="3.30.70.270">
    <property type="match status" value="1"/>
</dbReference>
<dbReference type="SUPFAM" id="SSF55073">
    <property type="entry name" value="Nucleotide cyclase"/>
    <property type="match status" value="1"/>
</dbReference>
<dbReference type="EMBL" id="JAPWIJ010000008">
    <property type="protein sequence ID" value="MCZ4520681.1"/>
    <property type="molecule type" value="Genomic_DNA"/>
</dbReference>
<dbReference type="SUPFAM" id="SSF55785">
    <property type="entry name" value="PYP-like sensor domain (PAS domain)"/>
    <property type="match status" value="1"/>
</dbReference>
<comment type="caution">
    <text evidence="2">The sequence shown here is derived from an EMBL/GenBank/DDBJ whole genome shotgun (WGS) entry which is preliminary data.</text>
</comment>